<keyword evidence="11" id="KW-1015">Disulfide bond</keyword>
<dbReference type="AlphaFoldDB" id="T1J167"/>
<evidence type="ECO:0000313" key="15">
    <source>
        <dbReference type="EnsemblMetazoa" id="SMAR007284-PA"/>
    </source>
</evidence>
<keyword evidence="16" id="KW-1185">Reference proteome</keyword>
<dbReference type="PROSITE" id="PS00084">
    <property type="entry name" value="CU2_MONOOXYGENASE_1"/>
    <property type="match status" value="1"/>
</dbReference>
<evidence type="ECO:0000256" key="6">
    <source>
        <dbReference type="ARBA" id="ARBA00022989"/>
    </source>
</evidence>
<keyword evidence="6" id="KW-1133">Transmembrane helix</keyword>
<dbReference type="GO" id="GO:0004500">
    <property type="term" value="F:dopamine beta-monooxygenase activity"/>
    <property type="evidence" value="ECO:0007669"/>
    <property type="project" value="InterPro"/>
</dbReference>
<dbReference type="InterPro" id="IPR028460">
    <property type="entry name" value="Tbh/DBH"/>
</dbReference>
<reference evidence="15" key="2">
    <citation type="submission" date="2015-02" db="UniProtKB">
        <authorList>
            <consortium name="EnsemblMetazoa"/>
        </authorList>
    </citation>
    <scope>IDENTIFICATION</scope>
</reference>
<dbReference type="GO" id="GO:0006589">
    <property type="term" value="P:octopamine biosynthetic process"/>
    <property type="evidence" value="ECO:0007669"/>
    <property type="project" value="TreeGrafter"/>
</dbReference>
<dbReference type="InterPro" id="IPR036939">
    <property type="entry name" value="Cu2_ascorb_mOase_N_sf"/>
</dbReference>
<evidence type="ECO:0000256" key="5">
    <source>
        <dbReference type="ARBA" id="ARBA00022723"/>
    </source>
</evidence>
<dbReference type="PANTHER" id="PTHR10157">
    <property type="entry name" value="DOPAMINE BETA HYDROXYLASE RELATED"/>
    <property type="match status" value="1"/>
</dbReference>
<dbReference type="InterPro" id="IPR000945">
    <property type="entry name" value="DBH-like"/>
</dbReference>
<keyword evidence="9" id="KW-0503">Monooxygenase</keyword>
<evidence type="ECO:0000256" key="10">
    <source>
        <dbReference type="ARBA" id="ARBA00023136"/>
    </source>
</evidence>
<organism evidence="15 16">
    <name type="scientific">Strigamia maritima</name>
    <name type="common">European centipede</name>
    <name type="synonym">Geophilus maritimus</name>
    <dbReference type="NCBI Taxonomy" id="126957"/>
    <lineage>
        <taxon>Eukaryota</taxon>
        <taxon>Metazoa</taxon>
        <taxon>Ecdysozoa</taxon>
        <taxon>Arthropoda</taxon>
        <taxon>Myriapoda</taxon>
        <taxon>Chilopoda</taxon>
        <taxon>Pleurostigmophora</taxon>
        <taxon>Geophilomorpha</taxon>
        <taxon>Linotaeniidae</taxon>
        <taxon>Strigamia</taxon>
    </lineage>
</organism>
<dbReference type="GO" id="GO:0042421">
    <property type="term" value="P:norepinephrine biosynthetic process"/>
    <property type="evidence" value="ECO:0007669"/>
    <property type="project" value="TreeGrafter"/>
</dbReference>
<dbReference type="GO" id="GO:0005615">
    <property type="term" value="C:extracellular space"/>
    <property type="evidence" value="ECO:0007669"/>
    <property type="project" value="TreeGrafter"/>
</dbReference>
<feature type="signal peptide" evidence="13">
    <location>
        <begin position="1"/>
        <end position="21"/>
    </location>
</feature>
<dbReference type="EnsemblMetazoa" id="SMAR007284-RA">
    <property type="protein sequence ID" value="SMAR007284-PA"/>
    <property type="gene ID" value="SMAR007284"/>
</dbReference>
<comment type="similarity">
    <text evidence="3">Belongs to the copper type II ascorbate-dependent monooxygenase family.</text>
</comment>
<dbReference type="InterPro" id="IPR020611">
    <property type="entry name" value="Cu2_ascorb_mOase_CS-1"/>
</dbReference>
<comment type="cofactor">
    <cofactor evidence="1">
        <name>Cu(2+)</name>
        <dbReference type="ChEBI" id="CHEBI:29036"/>
    </cofactor>
</comment>
<feature type="chain" id="PRO_5004590215" description="DOMON domain-containing protein" evidence="13">
    <location>
        <begin position="22"/>
        <end position="588"/>
    </location>
</feature>
<evidence type="ECO:0000256" key="11">
    <source>
        <dbReference type="ARBA" id="ARBA00023157"/>
    </source>
</evidence>
<proteinExistence type="inferred from homology"/>
<dbReference type="FunFam" id="2.60.120.230:FF:000001">
    <property type="entry name" value="Monooxygenase, DBH-like 1"/>
    <property type="match status" value="1"/>
</dbReference>
<dbReference type="PANTHER" id="PTHR10157:SF29">
    <property type="entry name" value="DOPAMINE BETA-HYDROXYLASE"/>
    <property type="match status" value="1"/>
</dbReference>
<dbReference type="SMART" id="SM00664">
    <property type="entry name" value="DoH"/>
    <property type="match status" value="1"/>
</dbReference>
<accession>T1J167</accession>
<dbReference type="Pfam" id="PF01082">
    <property type="entry name" value="Cu2_monooxygen"/>
    <property type="match status" value="1"/>
</dbReference>
<keyword evidence="13" id="KW-0732">Signal</keyword>
<evidence type="ECO:0000256" key="2">
    <source>
        <dbReference type="ARBA" id="ARBA00004167"/>
    </source>
</evidence>
<dbReference type="InterPro" id="IPR014784">
    <property type="entry name" value="Cu2_ascorb_mOase-like_C"/>
</dbReference>
<evidence type="ECO:0000256" key="12">
    <source>
        <dbReference type="ARBA" id="ARBA00023180"/>
    </source>
</evidence>
<dbReference type="InterPro" id="IPR045266">
    <property type="entry name" value="DOH_DOMON"/>
</dbReference>
<dbReference type="GO" id="GO:0030667">
    <property type="term" value="C:secretory granule membrane"/>
    <property type="evidence" value="ECO:0007669"/>
    <property type="project" value="TreeGrafter"/>
</dbReference>
<keyword evidence="4" id="KW-0812">Transmembrane</keyword>
<dbReference type="eggNOG" id="KOG3568">
    <property type="taxonomic scope" value="Eukaryota"/>
</dbReference>
<evidence type="ECO:0000259" key="14">
    <source>
        <dbReference type="PROSITE" id="PS50836"/>
    </source>
</evidence>
<dbReference type="PhylomeDB" id="T1J167"/>
<reference evidence="16" key="1">
    <citation type="submission" date="2011-05" db="EMBL/GenBank/DDBJ databases">
        <authorList>
            <person name="Richards S.R."/>
            <person name="Qu J."/>
            <person name="Jiang H."/>
            <person name="Jhangiani S.N."/>
            <person name="Agravi P."/>
            <person name="Goodspeed R."/>
            <person name="Gross S."/>
            <person name="Mandapat C."/>
            <person name="Jackson L."/>
            <person name="Mathew T."/>
            <person name="Pu L."/>
            <person name="Thornton R."/>
            <person name="Saada N."/>
            <person name="Wilczek-Boney K.B."/>
            <person name="Lee S."/>
            <person name="Kovar C."/>
            <person name="Wu Y."/>
            <person name="Scherer S.E."/>
            <person name="Worley K.C."/>
            <person name="Muzny D.M."/>
            <person name="Gibbs R."/>
        </authorList>
    </citation>
    <scope>NUCLEOTIDE SEQUENCE</scope>
    <source>
        <strain evidence="16">Brora</strain>
    </source>
</reference>
<keyword evidence="5" id="KW-0479">Metal-binding</keyword>
<name>T1J167_STRMM</name>
<comment type="subcellular location">
    <subcellularLocation>
        <location evidence="2">Membrane</location>
        <topology evidence="2">Single-pass membrane protein</topology>
    </subcellularLocation>
</comment>
<dbReference type="OMA" id="FPHFSGP"/>
<evidence type="ECO:0000256" key="7">
    <source>
        <dbReference type="ARBA" id="ARBA00023002"/>
    </source>
</evidence>
<dbReference type="FunFam" id="2.60.120.310:FF:000004">
    <property type="entry name" value="DBH-like monooxygenase protein 1"/>
    <property type="match status" value="1"/>
</dbReference>
<dbReference type="InterPro" id="IPR008977">
    <property type="entry name" value="PHM/PNGase_F_dom_sf"/>
</dbReference>
<dbReference type="GO" id="GO:0042420">
    <property type="term" value="P:dopamine catabolic process"/>
    <property type="evidence" value="ECO:0007669"/>
    <property type="project" value="TreeGrafter"/>
</dbReference>
<dbReference type="InterPro" id="IPR005018">
    <property type="entry name" value="DOMON_domain"/>
</dbReference>
<dbReference type="SUPFAM" id="SSF49742">
    <property type="entry name" value="PHM/PNGase F"/>
    <property type="match status" value="2"/>
</dbReference>
<dbReference type="CDD" id="cd09631">
    <property type="entry name" value="DOMON_DOH"/>
    <property type="match status" value="1"/>
</dbReference>
<dbReference type="HOGENOM" id="CLU_017939_3_0_1"/>
<dbReference type="PRINTS" id="PR00767">
    <property type="entry name" value="DBMONOXGNASE"/>
</dbReference>
<dbReference type="InterPro" id="IPR024548">
    <property type="entry name" value="Cu2_monoox_C"/>
</dbReference>
<evidence type="ECO:0000256" key="1">
    <source>
        <dbReference type="ARBA" id="ARBA00001973"/>
    </source>
</evidence>
<keyword evidence="10" id="KW-0472">Membrane</keyword>
<evidence type="ECO:0000256" key="3">
    <source>
        <dbReference type="ARBA" id="ARBA00010676"/>
    </source>
</evidence>
<feature type="domain" description="DOMON" evidence="14">
    <location>
        <begin position="44"/>
        <end position="162"/>
    </location>
</feature>
<dbReference type="PROSITE" id="PS50836">
    <property type="entry name" value="DOMON"/>
    <property type="match status" value="1"/>
</dbReference>
<protein>
    <recommendedName>
        <fullName evidence="14">DOMON domain-containing protein</fullName>
    </recommendedName>
</protein>
<dbReference type="GO" id="GO:0005507">
    <property type="term" value="F:copper ion binding"/>
    <property type="evidence" value="ECO:0007669"/>
    <property type="project" value="InterPro"/>
</dbReference>
<dbReference type="Pfam" id="PF03712">
    <property type="entry name" value="Cu2_monoox_C"/>
    <property type="match status" value="1"/>
</dbReference>
<sequence>MKKLCAAIMVFISIFIQSSIEKEDLDQLSESQEPFFHVPLDHGGKLELFWDVYYDTDTVVMEIHSQMRPDDWLAVGFSDYGEIENADLCVFWVDRKGKSHFMDTWTDEESILHVDKHQNCHLAKMTYFDDVRILVWRREFDTCENDDYIIEEGTTHILYAMGEGPLPDIEGIKLNEKEHGFQRTQLLKNINPVPLLPKDAKTLTFLNDKVHVPGTETTYWCSLHKMPLLSNKHHIVQFEAVIQPGNEALVHHMELFHCQIPVTQKMDDYNAACTAESKPPHYEACKKVLAAWAMGALPIRYPKEAGAPIGGPDFSQFVMLEIHYNNPELKNDWVDSSGIQFHYTSQLRKYDLGVMELGLEYTPKMAIPPLENEFTLHGHCIPECTEKAIPPSGIVVFASQLHTHLTGIRVTTRHIRGGVEMALLNGDDHYSPHFQEIRILKIPTLVLPGDGLITSCTYNTSGRPNITVGGFSITDEMCVNYIHYYPKIDLELCKSAIDTSDLENYLNFMNKYENQPTSIKKDVTTNYHSINWNPLRSQMLSDLYAVTTLAMHCNQSNGESFPGYWNEMPQVKVLEPLAEIPRHCPTNN</sequence>
<dbReference type="STRING" id="126957.T1J167"/>
<dbReference type="Gene3D" id="2.60.120.310">
    <property type="entry name" value="Copper type II, ascorbate-dependent monooxygenase, N-terminal domain"/>
    <property type="match status" value="1"/>
</dbReference>
<evidence type="ECO:0000256" key="8">
    <source>
        <dbReference type="ARBA" id="ARBA00023008"/>
    </source>
</evidence>
<dbReference type="InterPro" id="IPR000323">
    <property type="entry name" value="Cu2_ascorb_mOase_N"/>
</dbReference>
<evidence type="ECO:0000313" key="16">
    <source>
        <dbReference type="Proteomes" id="UP000014500"/>
    </source>
</evidence>
<dbReference type="Gene3D" id="2.60.120.230">
    <property type="match status" value="1"/>
</dbReference>
<evidence type="ECO:0000256" key="4">
    <source>
        <dbReference type="ARBA" id="ARBA00022692"/>
    </source>
</evidence>
<keyword evidence="7" id="KW-0560">Oxidoreductase</keyword>
<keyword evidence="8" id="KW-0186">Copper</keyword>
<dbReference type="Proteomes" id="UP000014500">
    <property type="component" value="Unassembled WGS sequence"/>
</dbReference>
<dbReference type="Pfam" id="PF03351">
    <property type="entry name" value="DOMON"/>
    <property type="match status" value="1"/>
</dbReference>
<dbReference type="EMBL" id="JH431778">
    <property type="status" value="NOT_ANNOTATED_CDS"/>
    <property type="molecule type" value="Genomic_DNA"/>
</dbReference>
<evidence type="ECO:0000256" key="13">
    <source>
        <dbReference type="SAM" id="SignalP"/>
    </source>
</evidence>
<keyword evidence="12" id="KW-0325">Glycoprotein</keyword>
<evidence type="ECO:0000256" key="9">
    <source>
        <dbReference type="ARBA" id="ARBA00023033"/>
    </source>
</evidence>